<organism evidence="9 10">
    <name type="scientific">Mycetomoellerius zeteki</name>
    <dbReference type="NCBI Taxonomy" id="64791"/>
    <lineage>
        <taxon>Eukaryota</taxon>
        <taxon>Metazoa</taxon>
        <taxon>Ecdysozoa</taxon>
        <taxon>Arthropoda</taxon>
        <taxon>Hexapoda</taxon>
        <taxon>Insecta</taxon>
        <taxon>Pterygota</taxon>
        <taxon>Neoptera</taxon>
        <taxon>Endopterygota</taxon>
        <taxon>Hymenoptera</taxon>
        <taxon>Apocrita</taxon>
        <taxon>Aculeata</taxon>
        <taxon>Formicoidea</taxon>
        <taxon>Formicidae</taxon>
        <taxon>Myrmicinae</taxon>
        <taxon>Mycetomoellerius</taxon>
    </lineage>
</organism>
<comment type="similarity">
    <text evidence="2">Belongs to the FAM187 family.</text>
</comment>
<name>A0A151WGQ4_9HYME</name>
<evidence type="ECO:0008006" key="11">
    <source>
        <dbReference type="Google" id="ProtNLM"/>
    </source>
</evidence>
<evidence type="ECO:0000256" key="3">
    <source>
        <dbReference type="ARBA" id="ARBA00022692"/>
    </source>
</evidence>
<dbReference type="InterPro" id="IPR036179">
    <property type="entry name" value="Ig-like_dom_sf"/>
</dbReference>
<dbReference type="STRING" id="64791.A0A151WGQ4"/>
<keyword evidence="6 8" id="KW-0472">Membrane</keyword>
<protein>
    <recommendedName>
        <fullName evidence="11">Ig-like domain-containing protein</fullName>
    </recommendedName>
</protein>
<dbReference type="GO" id="GO:0016020">
    <property type="term" value="C:membrane"/>
    <property type="evidence" value="ECO:0007669"/>
    <property type="project" value="UniProtKB-SubCell"/>
</dbReference>
<accession>A0A151WGQ4</accession>
<evidence type="ECO:0000313" key="9">
    <source>
        <dbReference type="EMBL" id="KYQ46985.1"/>
    </source>
</evidence>
<evidence type="ECO:0000313" key="10">
    <source>
        <dbReference type="Proteomes" id="UP000075809"/>
    </source>
</evidence>
<keyword evidence="3 8" id="KW-0812">Transmembrane</keyword>
<keyword evidence="10" id="KW-1185">Reference proteome</keyword>
<dbReference type="PANTHER" id="PTHR32178:SF6">
    <property type="entry name" value="IG-LIKE DOMAIN-CONTAINING PROTEIN"/>
    <property type="match status" value="1"/>
</dbReference>
<evidence type="ECO:0000256" key="6">
    <source>
        <dbReference type="ARBA" id="ARBA00023136"/>
    </source>
</evidence>
<dbReference type="SUPFAM" id="SSF48726">
    <property type="entry name" value="Immunoglobulin"/>
    <property type="match status" value="1"/>
</dbReference>
<evidence type="ECO:0000256" key="5">
    <source>
        <dbReference type="ARBA" id="ARBA00022989"/>
    </source>
</evidence>
<keyword evidence="7" id="KW-0325">Glycoprotein</keyword>
<comment type="subcellular location">
    <subcellularLocation>
        <location evidence="1">Membrane</location>
        <topology evidence="1">Single-pass type I membrane protein</topology>
    </subcellularLocation>
</comment>
<evidence type="ECO:0000256" key="7">
    <source>
        <dbReference type="ARBA" id="ARBA00023180"/>
    </source>
</evidence>
<evidence type="ECO:0000256" key="8">
    <source>
        <dbReference type="SAM" id="Phobius"/>
    </source>
</evidence>
<keyword evidence="5 8" id="KW-1133">Transmembrane helix</keyword>
<evidence type="ECO:0000256" key="4">
    <source>
        <dbReference type="ARBA" id="ARBA00022729"/>
    </source>
</evidence>
<dbReference type="Proteomes" id="UP000075809">
    <property type="component" value="Unassembled WGS sequence"/>
</dbReference>
<dbReference type="InterPro" id="IPR039311">
    <property type="entry name" value="FAM187A/B"/>
</dbReference>
<proteinExistence type="inferred from homology"/>
<dbReference type="PANTHER" id="PTHR32178">
    <property type="entry name" value="FAM187"/>
    <property type="match status" value="1"/>
</dbReference>
<feature type="non-terminal residue" evidence="9">
    <location>
        <position position="1"/>
    </location>
</feature>
<evidence type="ECO:0000256" key="1">
    <source>
        <dbReference type="ARBA" id="ARBA00004479"/>
    </source>
</evidence>
<sequence length="357" mass="39982">ILLNVNEYEYPKTNKTLRQLHKQQWLDYYKCLKEIYADIKQDKIIYPSALIALEGTSITLECQICISPLEMHMTSLIEWYFNNSSSSSSKKKCRKDIIFEVRDEKGNILESANNSAGIFSMIQEMPEPLPSTARSVVYEKHDKKIKLVCPGNLNADVPIVWRIDDKTIIPSHIKSQSNGRIHINLQMQILFEPLKFQDANIYSCWQNNKIAGIIKLIVIGEIEFKLNHHVILMSAIKRILIITTMFSPTLRTEGGIISGVKLAGGSTPLTFNPVKLLTVVVFDKGGACDCDDGDIVTAMPISVGDLVLEIIMSFLLLGGINSGGSTLGIAYFSNALYTRCIACIIIKLGKKKRRNII</sequence>
<dbReference type="EMBL" id="KQ983161">
    <property type="protein sequence ID" value="KYQ46985.1"/>
    <property type="molecule type" value="Genomic_DNA"/>
</dbReference>
<feature type="transmembrane region" description="Helical" evidence="8">
    <location>
        <begin position="306"/>
        <end position="323"/>
    </location>
</feature>
<evidence type="ECO:0000256" key="2">
    <source>
        <dbReference type="ARBA" id="ARBA00008727"/>
    </source>
</evidence>
<dbReference type="AlphaFoldDB" id="A0A151WGQ4"/>
<reference evidence="9 10" key="1">
    <citation type="submission" date="2015-09" db="EMBL/GenBank/DDBJ databases">
        <title>Trachymyrmex zeteki WGS genome.</title>
        <authorList>
            <person name="Nygaard S."/>
            <person name="Hu H."/>
            <person name="Boomsma J."/>
            <person name="Zhang G."/>
        </authorList>
    </citation>
    <scope>NUCLEOTIDE SEQUENCE [LARGE SCALE GENOMIC DNA]</scope>
    <source>
        <strain evidence="9">Tzet28-1</strain>
        <tissue evidence="9">Whole body</tissue>
    </source>
</reference>
<keyword evidence="4" id="KW-0732">Signal</keyword>
<gene>
    <name evidence="9" type="ORF">ALC60_13997</name>
</gene>